<keyword evidence="2" id="KW-1185">Reference proteome</keyword>
<name>A0A1W1XIF7_9CLOT</name>
<dbReference type="InterPro" id="IPR043740">
    <property type="entry name" value="DUF5685"/>
</dbReference>
<organism evidence="1 2">
    <name type="scientific">Clostridium acidisoli DSM 12555</name>
    <dbReference type="NCBI Taxonomy" id="1121291"/>
    <lineage>
        <taxon>Bacteria</taxon>
        <taxon>Bacillati</taxon>
        <taxon>Bacillota</taxon>
        <taxon>Clostridia</taxon>
        <taxon>Eubacteriales</taxon>
        <taxon>Clostridiaceae</taxon>
        <taxon>Clostridium</taxon>
    </lineage>
</organism>
<dbReference type="AlphaFoldDB" id="A0A1W1XIF7"/>
<dbReference type="EMBL" id="FWXH01000006">
    <property type="protein sequence ID" value="SMC23763.1"/>
    <property type="molecule type" value="Genomic_DNA"/>
</dbReference>
<dbReference type="Proteomes" id="UP000192468">
    <property type="component" value="Unassembled WGS sequence"/>
</dbReference>
<dbReference type="Pfam" id="PF18937">
    <property type="entry name" value="DUF5685"/>
    <property type="match status" value="1"/>
</dbReference>
<dbReference type="STRING" id="1121291.SAMN02745134_01978"/>
<accession>A0A1W1XIF7</accession>
<evidence type="ECO:0000313" key="2">
    <source>
        <dbReference type="Proteomes" id="UP000192468"/>
    </source>
</evidence>
<proteinExistence type="predicted"/>
<evidence type="ECO:0000313" key="1">
    <source>
        <dbReference type="EMBL" id="SMC23763.1"/>
    </source>
</evidence>
<protein>
    <submittedName>
        <fullName evidence="1">Uncharacterized protein</fullName>
    </submittedName>
</protein>
<gene>
    <name evidence="1" type="ORF">SAMN02745134_01978</name>
</gene>
<reference evidence="1 2" key="1">
    <citation type="submission" date="2017-04" db="EMBL/GenBank/DDBJ databases">
        <authorList>
            <person name="Afonso C.L."/>
            <person name="Miller P.J."/>
            <person name="Scott M.A."/>
            <person name="Spackman E."/>
            <person name="Goraichik I."/>
            <person name="Dimitrov K.M."/>
            <person name="Suarez D.L."/>
            <person name="Swayne D.E."/>
        </authorList>
    </citation>
    <scope>NUCLEOTIDE SEQUENCE [LARGE SCALE GENOMIC DNA]</scope>
    <source>
        <strain evidence="1 2">DSM 12555</strain>
    </source>
</reference>
<sequence>MFGYVTPFKPELKMKDYEKFKAYYCGLCLSIKKNYGNIPRLLINYDMTFIAVLLDALEDKPCDFITARCVVHPLKKRIFITNNLALDYASFLNVALAYYKLADDIKDDKSLKAKLFTLLIKNYVHKFPDTLKSHSDFIKDRLKSLYILEDAEDNVSIDELSHPFAELTAFIVSEYKGNNKEKDSLYNLGYNLGKWIYIIDAFDDLEEDMRDGKFNALCKTLNKDNLDFYQFRASIKDRIDFLLVTSARNCFDNLNKLSLRTNNDILYNILQDGLLGKMKSVFDKAYSKNK</sequence>
<dbReference type="OrthoDB" id="1722540at2"/>
<dbReference type="RefSeq" id="WP_084115620.1">
    <property type="nucleotide sequence ID" value="NZ_FWXH01000006.1"/>
</dbReference>